<dbReference type="InterPro" id="IPR003121">
    <property type="entry name" value="SWIB_MDM2_domain"/>
</dbReference>
<dbReference type="AlphaFoldDB" id="A0A9N9QVE2"/>
<name>A0A9N9QVE2_9NEOP</name>
<dbReference type="Proteomes" id="UP001153714">
    <property type="component" value="Chromosome 11"/>
</dbReference>
<dbReference type="SUPFAM" id="SSF47592">
    <property type="entry name" value="SWIB/MDM2 domain"/>
    <property type="match status" value="1"/>
</dbReference>
<dbReference type="PROSITE" id="PS51925">
    <property type="entry name" value="SWIB_MDM2"/>
    <property type="match status" value="1"/>
</dbReference>
<organism evidence="3 4">
    <name type="scientific">Diatraea saccharalis</name>
    <name type="common">sugarcane borer</name>
    <dbReference type="NCBI Taxonomy" id="40085"/>
    <lineage>
        <taxon>Eukaryota</taxon>
        <taxon>Metazoa</taxon>
        <taxon>Ecdysozoa</taxon>
        <taxon>Arthropoda</taxon>
        <taxon>Hexapoda</taxon>
        <taxon>Insecta</taxon>
        <taxon>Pterygota</taxon>
        <taxon>Neoptera</taxon>
        <taxon>Endopterygota</taxon>
        <taxon>Lepidoptera</taxon>
        <taxon>Glossata</taxon>
        <taxon>Ditrysia</taxon>
        <taxon>Pyraloidea</taxon>
        <taxon>Crambidae</taxon>
        <taxon>Crambinae</taxon>
        <taxon>Diatraea</taxon>
    </lineage>
</organism>
<evidence type="ECO:0000313" key="3">
    <source>
        <dbReference type="EMBL" id="CAG9784073.1"/>
    </source>
</evidence>
<sequence>MFSQGPVSGLCTTSFRSRIYLNEVVHIPDIVFNLLQGIRNLPLRSALYGPSRGRRRPGRYQVPSSSGRRWSISPTPCPDLLSASDLSTLLPALFPPTLFPLFSTPISKASSILGFSFLLCSFSTSSGRSELLDLISSPSFSSSRRTSRPLARIFASGDTVWSPVRSTFSIGLLMPVDEALGRGASTPSLSFLLSFFELLSVGCACSTTGHSERFSLGRRVPSGGILVFVAELFILVTSYGRGAPVSSSSPIPLCGFLVRLSPLVPRPQAAAVSPAARTGYRAWPEVKRKFSSFFKSLVIELDKELYGPDNHLVEWHRTLTTQETDGFQVKRPGYKNVRCTILLLLDYQPMQYKLDQRLARLLGVHTQTRPVIVNALWQYVKTHRLQEPHEREFVACDKYLEQIFGCARLKLAEVPARLAALLHAPDPIVINHVIAVEPPHDAKQTACYDIDVEVDDTLKAQMNSFLLSTANQQEIQGLDAKIHETVDTINQLKTNREFFLSFSKDPQRFVQKWLVSQARDLKTMTGAGSSGEEERGAALYAQAWAGEGVQRYLHQRVAARRRDLDLHLARL</sequence>
<reference evidence="3" key="1">
    <citation type="submission" date="2021-12" db="EMBL/GenBank/DDBJ databases">
        <authorList>
            <person name="King R."/>
        </authorList>
    </citation>
    <scope>NUCLEOTIDE SEQUENCE</scope>
</reference>
<feature type="domain" description="DM2" evidence="2">
    <location>
        <begin position="347"/>
        <end position="424"/>
    </location>
</feature>
<keyword evidence="4" id="KW-1185">Reference proteome</keyword>
<dbReference type="Gene3D" id="1.10.245.10">
    <property type="entry name" value="SWIB/MDM2 domain"/>
    <property type="match status" value="1"/>
</dbReference>
<proteinExistence type="predicted"/>
<accession>A0A9N9QVE2</accession>
<dbReference type="SMART" id="SM00151">
    <property type="entry name" value="SWIB"/>
    <property type="match status" value="1"/>
</dbReference>
<dbReference type="EMBL" id="OU893342">
    <property type="protein sequence ID" value="CAG9784073.1"/>
    <property type="molecule type" value="Genomic_DNA"/>
</dbReference>
<dbReference type="InterPro" id="IPR036885">
    <property type="entry name" value="SWIB_MDM2_dom_sf"/>
</dbReference>
<reference evidence="3" key="2">
    <citation type="submission" date="2022-10" db="EMBL/GenBank/DDBJ databases">
        <authorList>
            <consortium name="ENA_rothamsted_submissions"/>
            <consortium name="culmorum"/>
            <person name="King R."/>
        </authorList>
    </citation>
    <scope>NUCLEOTIDE SEQUENCE</scope>
</reference>
<evidence type="ECO:0000313" key="4">
    <source>
        <dbReference type="Proteomes" id="UP001153714"/>
    </source>
</evidence>
<gene>
    <name evidence="3" type="ORF">DIATSA_LOCUS2192</name>
</gene>
<feature type="region of interest" description="Disordered" evidence="1">
    <location>
        <begin position="51"/>
        <end position="70"/>
    </location>
</feature>
<dbReference type="OrthoDB" id="10263741at2759"/>
<dbReference type="Pfam" id="PF02201">
    <property type="entry name" value="SWIB"/>
    <property type="match status" value="1"/>
</dbReference>
<dbReference type="InterPro" id="IPR019835">
    <property type="entry name" value="SWIB_domain"/>
</dbReference>
<dbReference type="PANTHER" id="PTHR13844">
    <property type="entry name" value="SWI/SNF-RELATED MATRIX-ASSOCIATED ACTIN-DEPENDENT REGULATOR OF CHROMATIN SUBFAMILY D"/>
    <property type="match status" value="1"/>
</dbReference>
<evidence type="ECO:0000256" key="1">
    <source>
        <dbReference type="SAM" id="MobiDB-lite"/>
    </source>
</evidence>
<evidence type="ECO:0000259" key="2">
    <source>
        <dbReference type="PROSITE" id="PS51925"/>
    </source>
</evidence>
<protein>
    <recommendedName>
        <fullName evidence="2">DM2 domain-containing protein</fullName>
    </recommendedName>
</protein>